<evidence type="ECO:0000313" key="3">
    <source>
        <dbReference type="Proteomes" id="UP001138686"/>
    </source>
</evidence>
<dbReference type="PANTHER" id="PTHR48079:SF6">
    <property type="entry name" value="NAD(P)-BINDING DOMAIN-CONTAINING PROTEIN-RELATED"/>
    <property type="match status" value="1"/>
</dbReference>
<dbReference type="RefSeq" id="WP_219051304.1">
    <property type="nucleotide sequence ID" value="NZ_JAHWDP010000001.1"/>
</dbReference>
<gene>
    <name evidence="2" type="ORF">KXJ69_03440</name>
</gene>
<protein>
    <submittedName>
        <fullName evidence="2">NAD(P)H-binding protein</fullName>
    </submittedName>
</protein>
<dbReference type="PANTHER" id="PTHR48079">
    <property type="entry name" value="PROTEIN YEEZ"/>
    <property type="match status" value="1"/>
</dbReference>
<organism evidence="2 3">
    <name type="scientific">Halomarinibacterium sedimenti</name>
    <dbReference type="NCBI Taxonomy" id="2857106"/>
    <lineage>
        <taxon>Bacteria</taxon>
        <taxon>Pseudomonadati</taxon>
        <taxon>Bacteroidota</taxon>
        <taxon>Flavobacteriia</taxon>
        <taxon>Flavobacteriales</taxon>
        <taxon>Flavobacteriaceae</taxon>
        <taxon>Halomarinibacterium</taxon>
    </lineage>
</organism>
<evidence type="ECO:0000313" key="2">
    <source>
        <dbReference type="EMBL" id="MBW2937144.1"/>
    </source>
</evidence>
<dbReference type="GO" id="GO:0004029">
    <property type="term" value="F:aldehyde dehydrogenase (NAD+) activity"/>
    <property type="evidence" value="ECO:0007669"/>
    <property type="project" value="TreeGrafter"/>
</dbReference>
<evidence type="ECO:0000259" key="1">
    <source>
        <dbReference type="Pfam" id="PF13460"/>
    </source>
</evidence>
<dbReference type="InterPro" id="IPR016040">
    <property type="entry name" value="NAD(P)-bd_dom"/>
</dbReference>
<reference evidence="2" key="1">
    <citation type="submission" date="2021-07" db="EMBL/GenBank/DDBJ databases">
        <title>Aureisphaera sp. CAU 1614 isolated from sea sediment.</title>
        <authorList>
            <person name="Kim W."/>
        </authorList>
    </citation>
    <scope>NUCLEOTIDE SEQUENCE</scope>
    <source>
        <strain evidence="2">CAU 1614</strain>
    </source>
</reference>
<name>A0A9X1JUR9_9FLAO</name>
<proteinExistence type="predicted"/>
<dbReference type="GO" id="GO:0005737">
    <property type="term" value="C:cytoplasm"/>
    <property type="evidence" value="ECO:0007669"/>
    <property type="project" value="TreeGrafter"/>
</dbReference>
<comment type="caution">
    <text evidence="2">The sequence shown here is derived from an EMBL/GenBank/DDBJ whole genome shotgun (WGS) entry which is preliminary data.</text>
</comment>
<dbReference type="Proteomes" id="UP001138686">
    <property type="component" value="Unassembled WGS sequence"/>
</dbReference>
<keyword evidence="3" id="KW-1185">Reference proteome</keyword>
<accession>A0A9X1JUR9</accession>
<dbReference type="EMBL" id="JAHWDP010000001">
    <property type="protein sequence ID" value="MBW2937144.1"/>
    <property type="molecule type" value="Genomic_DNA"/>
</dbReference>
<sequence>MSKTIGIAGLGWLGLPLAQRLQNLGFRVKGSVTQLEKAAKLQAKGFDAYAVTISEKGVEGSVQSFLKDIDILIVMIPPGLRRNTGSDYVLKMTHFLKEIETANIEKCIYISSTSVYSDEQGHVTEANTPKPDSEAGRQLLQVEQLFFNSNFKCSIVRFGGLIGGSRQPVRYLAGREHLSGGNASVNLIHREDCIGVLLKIIQNDAFGHIFNAVSPQHPMKKKYYVQKAVELDLDAPSFSEDISEIYKKVDSLTIPNLLEYTFQMDI</sequence>
<feature type="domain" description="NAD(P)-binding" evidence="1">
    <location>
        <begin position="11"/>
        <end position="203"/>
    </location>
</feature>
<dbReference type="Pfam" id="PF13460">
    <property type="entry name" value="NAD_binding_10"/>
    <property type="match status" value="1"/>
</dbReference>
<dbReference type="AlphaFoldDB" id="A0A9X1JUR9"/>
<dbReference type="InterPro" id="IPR051783">
    <property type="entry name" value="NAD(P)-dependent_oxidoreduct"/>
</dbReference>